<dbReference type="InterPro" id="IPR036397">
    <property type="entry name" value="RNaseH_sf"/>
</dbReference>
<reference evidence="1 2" key="1">
    <citation type="journal article" date="2022" name="Allergy">
        <title>Genome assembly and annotation of Periplaneta americana reveal a comprehensive cockroach allergen profile.</title>
        <authorList>
            <person name="Wang L."/>
            <person name="Xiong Q."/>
            <person name="Saelim N."/>
            <person name="Wang L."/>
            <person name="Nong W."/>
            <person name="Wan A.T."/>
            <person name="Shi M."/>
            <person name="Liu X."/>
            <person name="Cao Q."/>
            <person name="Hui J.H.L."/>
            <person name="Sookrung N."/>
            <person name="Leung T.F."/>
            <person name="Tungtrongchitr A."/>
            <person name="Tsui S.K.W."/>
        </authorList>
    </citation>
    <scope>NUCLEOTIDE SEQUENCE [LARGE SCALE GENOMIC DNA]</scope>
    <source>
        <strain evidence="1">PWHHKU_190912</strain>
    </source>
</reference>
<sequence length="176" mass="20764">MAVVADVDKIKGCISTNPRTTETFKRLVTDDEKREPPLPIHKLDLHPKKVMLCIWWDWKVILYYEFLPTGETIYSEKYCSQLERLKTTYFNGDPSKLLDFDWDVSPHAPFSSDIAPSDYHLFRSLQNFLNGKRLTSLEESRLNMEEFLNQKIPLFWRNGIYKLPEKWQYVVANNGV</sequence>
<comment type="caution">
    <text evidence="1">The sequence shown here is derived from an EMBL/GenBank/DDBJ whole genome shotgun (WGS) entry which is preliminary data.</text>
</comment>
<organism evidence="1 2">
    <name type="scientific">Periplaneta americana</name>
    <name type="common">American cockroach</name>
    <name type="synonym">Blatta americana</name>
    <dbReference type="NCBI Taxonomy" id="6978"/>
    <lineage>
        <taxon>Eukaryota</taxon>
        <taxon>Metazoa</taxon>
        <taxon>Ecdysozoa</taxon>
        <taxon>Arthropoda</taxon>
        <taxon>Hexapoda</taxon>
        <taxon>Insecta</taxon>
        <taxon>Pterygota</taxon>
        <taxon>Neoptera</taxon>
        <taxon>Polyneoptera</taxon>
        <taxon>Dictyoptera</taxon>
        <taxon>Blattodea</taxon>
        <taxon>Blattoidea</taxon>
        <taxon>Blattidae</taxon>
        <taxon>Blattinae</taxon>
        <taxon>Periplaneta</taxon>
    </lineage>
</organism>
<proteinExistence type="predicted"/>
<dbReference type="PANTHER" id="PTHR46060">
    <property type="entry name" value="MARINER MOS1 TRANSPOSASE-LIKE PROTEIN"/>
    <property type="match status" value="1"/>
</dbReference>
<dbReference type="InterPro" id="IPR001888">
    <property type="entry name" value="Transposase_1"/>
</dbReference>
<dbReference type="Gene3D" id="3.30.420.10">
    <property type="entry name" value="Ribonuclease H-like superfamily/Ribonuclease H"/>
    <property type="match status" value="2"/>
</dbReference>
<protein>
    <recommendedName>
        <fullName evidence="3">Mariner Mos1 transposase</fullName>
    </recommendedName>
</protein>
<evidence type="ECO:0000313" key="2">
    <source>
        <dbReference type="Proteomes" id="UP001148838"/>
    </source>
</evidence>
<dbReference type="Proteomes" id="UP001148838">
    <property type="component" value="Unassembled WGS sequence"/>
</dbReference>
<dbReference type="InterPro" id="IPR052709">
    <property type="entry name" value="Transposase-MT_Hybrid"/>
</dbReference>
<gene>
    <name evidence="1" type="ORF">ANN_09565</name>
</gene>
<evidence type="ECO:0000313" key="1">
    <source>
        <dbReference type="EMBL" id="KAJ4447558.1"/>
    </source>
</evidence>
<dbReference type="PANTHER" id="PTHR46060:SF2">
    <property type="entry name" value="HISTONE-LYSINE N-METHYLTRANSFERASE SETMAR"/>
    <property type="match status" value="1"/>
</dbReference>
<evidence type="ECO:0008006" key="3">
    <source>
        <dbReference type="Google" id="ProtNLM"/>
    </source>
</evidence>
<dbReference type="EMBL" id="JAJSOF020000005">
    <property type="protein sequence ID" value="KAJ4447558.1"/>
    <property type="molecule type" value="Genomic_DNA"/>
</dbReference>
<accession>A0ABQ8TNW5</accession>
<keyword evidence="2" id="KW-1185">Reference proteome</keyword>
<name>A0ABQ8TNW5_PERAM</name>
<dbReference type="Pfam" id="PF01359">
    <property type="entry name" value="Transposase_1"/>
    <property type="match status" value="1"/>
</dbReference>